<dbReference type="CDD" id="cd20293">
    <property type="entry name" value="cupin_HutD_N"/>
    <property type="match status" value="1"/>
</dbReference>
<accession>A0ABT3KQU0</accession>
<sequence>MPFFDLATIAALPWKNGGGSTRELACWPPAAGMEQFAWRISVARIAAPGPFSAFPGVDRQIMLLSGGGVQLRAANGRWEHALDTRWQPFAFSGDDPVECRLLAGTSTDLNLMLRRGVWSGTLQLLRTAAPPARAAAGLGLVLQGAWRCSTGTGDTRVLTAGQGLWWMDGRADGTERLEPLDAPGDTQDAGAAPALAWIALERRTAHETGMQNPP</sequence>
<dbReference type="RefSeq" id="WP_265281013.1">
    <property type="nucleotide sequence ID" value="NZ_QZCW01000001.1"/>
</dbReference>
<dbReference type="EMBL" id="QZCW01000001">
    <property type="protein sequence ID" value="MCW5320165.1"/>
    <property type="molecule type" value="Genomic_DNA"/>
</dbReference>
<dbReference type="Pfam" id="PF05962">
    <property type="entry name" value="HutD"/>
    <property type="match status" value="1"/>
</dbReference>
<dbReference type="SUPFAM" id="SSF51182">
    <property type="entry name" value="RmlC-like cupins"/>
    <property type="match status" value="1"/>
</dbReference>
<evidence type="ECO:0000313" key="1">
    <source>
        <dbReference type="EMBL" id="MCW5320165.1"/>
    </source>
</evidence>
<dbReference type="InterPro" id="IPR014710">
    <property type="entry name" value="RmlC-like_jellyroll"/>
</dbReference>
<keyword evidence="2" id="KW-1185">Reference proteome</keyword>
<name>A0ABT3KQU0_9BURK</name>
<dbReference type="PANTHER" id="PTHR37943">
    <property type="entry name" value="PROTEIN VES"/>
    <property type="match status" value="1"/>
</dbReference>
<organism evidence="1 2">
    <name type="scientific">Verminephrobacter aporrectodeae subsp. tuberculatae</name>
    <dbReference type="NCBI Taxonomy" id="1110392"/>
    <lineage>
        <taxon>Bacteria</taxon>
        <taxon>Pseudomonadati</taxon>
        <taxon>Pseudomonadota</taxon>
        <taxon>Betaproteobacteria</taxon>
        <taxon>Burkholderiales</taxon>
        <taxon>Comamonadaceae</taxon>
        <taxon>Verminephrobacter</taxon>
    </lineage>
</organism>
<dbReference type="InterPro" id="IPR011051">
    <property type="entry name" value="RmlC_Cupin_sf"/>
</dbReference>
<reference evidence="2" key="1">
    <citation type="submission" date="2023-07" db="EMBL/GenBank/DDBJ databases">
        <title>Verminephrobacter genomes.</title>
        <authorList>
            <person name="Lund M.B."/>
        </authorList>
    </citation>
    <scope>NUCLEOTIDE SEQUENCE [LARGE SCALE GENOMIC DNA]</scope>
    <source>
        <strain evidence="2">AtM5-05</strain>
    </source>
</reference>
<comment type="caution">
    <text evidence="1">The sequence shown here is derived from an EMBL/GenBank/DDBJ whole genome shotgun (WGS) entry which is preliminary data.</text>
</comment>
<dbReference type="Gene3D" id="2.60.120.10">
    <property type="entry name" value="Jelly Rolls"/>
    <property type="match status" value="1"/>
</dbReference>
<protein>
    <submittedName>
        <fullName evidence="1">HutD family protein</fullName>
    </submittedName>
</protein>
<gene>
    <name evidence="1" type="ORF">D5039_02920</name>
</gene>
<evidence type="ECO:0000313" key="2">
    <source>
        <dbReference type="Proteomes" id="UP001208935"/>
    </source>
</evidence>
<dbReference type="InterPro" id="IPR010282">
    <property type="entry name" value="Uncharacterised_HutD/Ves"/>
</dbReference>
<dbReference type="Proteomes" id="UP001208935">
    <property type="component" value="Unassembled WGS sequence"/>
</dbReference>
<proteinExistence type="predicted"/>
<dbReference type="PANTHER" id="PTHR37943:SF1">
    <property type="entry name" value="PROTEIN VES"/>
    <property type="match status" value="1"/>
</dbReference>